<sequence length="485" mass="52961">MTSIASLTPTPLWSIFHQITQIPRPSKYEEAVVYYIESLCREHNLSYERDKVGNLIIRKPATPGMENRRGVVMQGHVDMVPQKNADSEHNFLTDPITTFIDGEWVTAKGTTLGADNGVGVAAALAVITAKDIEHGPLEVLLTIDEEAGMTGAAGLEAGYFEGDILLNMDTEDEGELYVGCAGGVDVSAKLAMDWQHTCSDDIAFEVKVTGLRGGHSGLDIDQGRGNANKIINRFLLESIDILDVKVASLNGGTLRNAIPRESFTTLVVSQHKEIEFKKALNNFYQTIKNEYSSVETSLSIDAVKVGLPERVYTTESIKKLVYSVAACISSPSRMSDEFKGVVETSNNLAIVKSDDNDVLVLSLVRSLVNSARDDLANSVAANFKVAGAKVSISGEYPGWKPNPNSKILTLMKERYKALSGVVPKVKVIHAGLECGLLGNPYPHWDMISFGPTIRNAHSPDEKVHIQSVSKFWDYLVDTLKHIPTK</sequence>
<dbReference type="NCBIfam" id="TIGR01893">
    <property type="entry name" value="aa-his-dipept"/>
    <property type="match status" value="1"/>
</dbReference>
<keyword evidence="4" id="KW-1185">Reference proteome</keyword>
<name>A0ABT5U4C7_9GAMM</name>
<evidence type="ECO:0000259" key="2">
    <source>
        <dbReference type="Pfam" id="PF07687"/>
    </source>
</evidence>
<dbReference type="InterPro" id="IPR011650">
    <property type="entry name" value="Peptidase_M20_dimer"/>
</dbReference>
<dbReference type="Proteomes" id="UP001528823">
    <property type="component" value="Unassembled WGS sequence"/>
</dbReference>
<dbReference type="PANTHER" id="PTHR43501:SF1">
    <property type="entry name" value="CYTOSOL NON-SPECIFIC DIPEPTIDASE"/>
    <property type="match status" value="1"/>
</dbReference>
<organism evidence="3 4">
    <name type="scientific">Spartinivicinus poritis</name>
    <dbReference type="NCBI Taxonomy" id="2994640"/>
    <lineage>
        <taxon>Bacteria</taxon>
        <taxon>Pseudomonadati</taxon>
        <taxon>Pseudomonadota</taxon>
        <taxon>Gammaproteobacteria</taxon>
        <taxon>Oceanospirillales</taxon>
        <taxon>Zooshikellaceae</taxon>
        <taxon>Spartinivicinus</taxon>
    </lineage>
</organism>
<dbReference type="InterPro" id="IPR002933">
    <property type="entry name" value="Peptidase_M20"/>
</dbReference>
<protein>
    <submittedName>
        <fullName evidence="3">Aminoacyl-histidine dipeptidase</fullName>
    </submittedName>
</protein>
<dbReference type="RefSeq" id="WP_274687578.1">
    <property type="nucleotide sequence ID" value="NZ_JAPMOU010000004.1"/>
</dbReference>
<dbReference type="PIRSF" id="PIRSF016599">
    <property type="entry name" value="Xaa-His_dipept"/>
    <property type="match status" value="1"/>
</dbReference>
<dbReference type="PANTHER" id="PTHR43501">
    <property type="entry name" value="CYTOSOL NON-SPECIFIC DIPEPTIDASE"/>
    <property type="match status" value="1"/>
</dbReference>
<dbReference type="CDD" id="cd03890">
    <property type="entry name" value="M20_pepD"/>
    <property type="match status" value="1"/>
</dbReference>
<feature type="domain" description="Peptidase M20 dimerisation" evidence="2">
    <location>
        <begin position="209"/>
        <end position="292"/>
    </location>
</feature>
<evidence type="ECO:0000313" key="4">
    <source>
        <dbReference type="Proteomes" id="UP001528823"/>
    </source>
</evidence>
<dbReference type="SUPFAM" id="SSF53187">
    <property type="entry name" value="Zn-dependent exopeptidases"/>
    <property type="match status" value="1"/>
</dbReference>
<proteinExistence type="predicted"/>
<evidence type="ECO:0000313" key="3">
    <source>
        <dbReference type="EMBL" id="MDE1461209.1"/>
    </source>
</evidence>
<dbReference type="Pfam" id="PF01546">
    <property type="entry name" value="Peptidase_M20"/>
    <property type="match status" value="1"/>
</dbReference>
<dbReference type="InterPro" id="IPR001160">
    <property type="entry name" value="Peptidase_M20C"/>
</dbReference>
<accession>A0ABT5U4C7</accession>
<reference evidence="3 4" key="1">
    <citation type="submission" date="2022-11" db="EMBL/GenBank/DDBJ databases">
        <title>Spartinivicinus poritis sp. nov., isolated from scleractinian coral Porites lutea.</title>
        <authorList>
            <person name="Zhang G."/>
            <person name="Cai L."/>
            <person name="Wei Q."/>
        </authorList>
    </citation>
    <scope>NUCLEOTIDE SEQUENCE [LARGE SCALE GENOMIC DNA]</scope>
    <source>
        <strain evidence="3 4">A2-2</strain>
    </source>
</reference>
<keyword evidence="1" id="KW-0378">Hydrolase</keyword>
<dbReference type="EMBL" id="JAPMOU010000004">
    <property type="protein sequence ID" value="MDE1461209.1"/>
    <property type="molecule type" value="Genomic_DNA"/>
</dbReference>
<dbReference type="Pfam" id="PF07687">
    <property type="entry name" value="M20_dimer"/>
    <property type="match status" value="1"/>
</dbReference>
<dbReference type="Gene3D" id="3.40.630.10">
    <property type="entry name" value="Zn peptidases"/>
    <property type="match status" value="2"/>
</dbReference>
<evidence type="ECO:0000256" key="1">
    <source>
        <dbReference type="ARBA" id="ARBA00022801"/>
    </source>
</evidence>
<comment type="caution">
    <text evidence="3">The sequence shown here is derived from an EMBL/GenBank/DDBJ whole genome shotgun (WGS) entry which is preliminary data.</text>
</comment>
<gene>
    <name evidence="3" type="ORF">ORQ98_04445</name>
</gene>
<dbReference type="PRINTS" id="PR00934">
    <property type="entry name" value="XHISDIPTASE"/>
</dbReference>